<feature type="signal peptide" evidence="1">
    <location>
        <begin position="1"/>
        <end position="24"/>
    </location>
</feature>
<dbReference type="eggNOG" id="COG1416">
    <property type="taxonomic scope" value="Bacteria"/>
</dbReference>
<gene>
    <name evidence="2" type="ORF">JV46_12470</name>
</gene>
<dbReference type="PANTHER" id="PTHR37691">
    <property type="entry name" value="BLR3518 PROTEIN"/>
    <property type="match status" value="1"/>
</dbReference>
<reference evidence="2 3" key="1">
    <citation type="journal article" date="2014" name="BMC Genomics">
        <title>The genome of the intracellular bacterium of the coastal bivalve, Solemya velum: a blueprint for thriving in and out of symbiosis.</title>
        <authorList>
            <person name="Dmytrenko O."/>
            <person name="Russell S.L."/>
            <person name="Loo W.T."/>
            <person name="Fontanez K.M."/>
            <person name="Liao L."/>
            <person name="Roeselers G."/>
            <person name="Sharma R."/>
            <person name="Stewart F.J."/>
            <person name="Newton I.L."/>
            <person name="Woyke T."/>
            <person name="Wu D."/>
            <person name="Lang J.M."/>
            <person name="Eisen J.A."/>
            <person name="Cavanaugh C.M."/>
        </authorList>
    </citation>
    <scope>NUCLEOTIDE SEQUENCE [LARGE SCALE GENOMIC DNA]</scope>
    <source>
        <strain evidence="2 3">WH</strain>
    </source>
</reference>
<accession>A0A0B0HDT1</accession>
<evidence type="ECO:0000313" key="2">
    <source>
        <dbReference type="EMBL" id="KHF25616.1"/>
    </source>
</evidence>
<proteinExistence type="predicted"/>
<feature type="chain" id="PRO_5002056914" evidence="1">
    <location>
        <begin position="25"/>
        <end position="150"/>
    </location>
</feature>
<sequence>MKSVISNISLSLLLLMGVAFSAQAEEPQCLMVHVPQDDPKAFKQAINIANNIPKQLGADAVRVEIIAQGPGLKLLSEGSPETKRIQSLAVSSEQTMGGGTKFSACAATIKGITKKTGTALVILEGVDIVEPGAVARILELSKEGCTYIRI</sequence>
<name>A0A0B0HDT1_SOVGS</name>
<keyword evidence="1" id="KW-0732">Signal</keyword>
<dbReference type="SUPFAM" id="SSF75169">
    <property type="entry name" value="DsrEFH-like"/>
    <property type="match status" value="1"/>
</dbReference>
<organism evidence="2 3">
    <name type="scientific">Solemya velum gill symbiont</name>
    <dbReference type="NCBI Taxonomy" id="2340"/>
    <lineage>
        <taxon>Bacteria</taxon>
        <taxon>Pseudomonadati</taxon>
        <taxon>Pseudomonadota</taxon>
        <taxon>Gammaproteobacteria</taxon>
        <taxon>sulfur-oxidizing symbionts</taxon>
    </lineage>
</organism>
<dbReference type="Gene3D" id="3.40.1260.10">
    <property type="entry name" value="DsrEFH-like"/>
    <property type="match status" value="1"/>
</dbReference>
<evidence type="ECO:0000256" key="1">
    <source>
        <dbReference type="SAM" id="SignalP"/>
    </source>
</evidence>
<keyword evidence="3" id="KW-1185">Reference proteome</keyword>
<dbReference type="PANTHER" id="PTHR37691:SF1">
    <property type="entry name" value="BLR3518 PROTEIN"/>
    <property type="match status" value="1"/>
</dbReference>
<dbReference type="STRING" id="2340.JV46_12470"/>
<dbReference type="EMBL" id="JRAA01000001">
    <property type="protein sequence ID" value="KHF25616.1"/>
    <property type="molecule type" value="Genomic_DNA"/>
</dbReference>
<protein>
    <submittedName>
        <fullName evidence="2">Uncharacterized protein</fullName>
    </submittedName>
</protein>
<dbReference type="Proteomes" id="UP000030856">
    <property type="component" value="Unassembled WGS sequence"/>
</dbReference>
<evidence type="ECO:0000313" key="3">
    <source>
        <dbReference type="Proteomes" id="UP000030856"/>
    </source>
</evidence>
<dbReference type="AlphaFoldDB" id="A0A0B0HDT1"/>
<dbReference type="RefSeq" id="WP_052131931.1">
    <property type="nucleotide sequence ID" value="NZ_JRAA01000001.1"/>
</dbReference>
<comment type="caution">
    <text evidence="2">The sequence shown here is derived from an EMBL/GenBank/DDBJ whole genome shotgun (WGS) entry which is preliminary data.</text>
</comment>
<dbReference type="InterPro" id="IPR027396">
    <property type="entry name" value="DsrEFH-like"/>
</dbReference>